<keyword evidence="2" id="KW-0547">Nucleotide-binding</keyword>
<dbReference type="AlphaFoldDB" id="A0A0M3AIL7"/>
<dbReference type="GO" id="GO:0006260">
    <property type="term" value="P:DNA replication"/>
    <property type="evidence" value="ECO:0007669"/>
    <property type="project" value="TreeGrafter"/>
</dbReference>
<dbReference type="InterPro" id="IPR028350">
    <property type="entry name" value="DNAC/IstB-like"/>
</dbReference>
<proteinExistence type="inferred from homology"/>
<dbReference type="NCBIfam" id="NF038214">
    <property type="entry name" value="IS21_help_AAA"/>
    <property type="match status" value="1"/>
</dbReference>
<dbReference type="PATRIC" id="fig|56193.3.peg.4831"/>
<gene>
    <name evidence="5" type="ORF">YP76_22960</name>
</gene>
<evidence type="ECO:0000256" key="3">
    <source>
        <dbReference type="ARBA" id="ARBA00022840"/>
    </source>
</evidence>
<dbReference type="STRING" id="56193.YP76_22960"/>
<dbReference type="InterPro" id="IPR047661">
    <property type="entry name" value="IstB"/>
</dbReference>
<reference evidence="5 6" key="1">
    <citation type="submission" date="2015-04" db="EMBL/GenBank/DDBJ databases">
        <title>Genome sequence of aromatic hydrocarbons-degrading Sphingobium chungbukense DJ77.</title>
        <authorList>
            <person name="Kim Y.-C."/>
            <person name="Chae J.-C."/>
        </authorList>
    </citation>
    <scope>NUCLEOTIDE SEQUENCE [LARGE SCALE GENOMIC DNA]</scope>
    <source>
        <strain evidence="5 6">DJ77</strain>
    </source>
</reference>
<dbReference type="Gene3D" id="3.40.50.300">
    <property type="entry name" value="P-loop containing nucleotide triphosphate hydrolases"/>
    <property type="match status" value="1"/>
</dbReference>
<evidence type="ECO:0000313" key="5">
    <source>
        <dbReference type="EMBL" id="KKW89927.1"/>
    </source>
</evidence>
<dbReference type="InterPro" id="IPR002611">
    <property type="entry name" value="IstB_ATP-bd"/>
</dbReference>
<dbReference type="CDD" id="cd00009">
    <property type="entry name" value="AAA"/>
    <property type="match status" value="1"/>
</dbReference>
<dbReference type="GO" id="GO:0005524">
    <property type="term" value="F:ATP binding"/>
    <property type="evidence" value="ECO:0007669"/>
    <property type="project" value="UniProtKB-KW"/>
</dbReference>
<dbReference type="Proteomes" id="UP000033874">
    <property type="component" value="Unassembled WGS sequence"/>
</dbReference>
<comment type="similarity">
    <text evidence="1">Belongs to the IS21/IS1162 putative ATP-binding protein family.</text>
</comment>
<dbReference type="PANTHER" id="PTHR30050:SF4">
    <property type="entry name" value="ATP-BINDING PROTEIN RV3427C IN INSERTION SEQUENCE-RELATED"/>
    <property type="match status" value="1"/>
</dbReference>
<dbReference type="InterPro" id="IPR003593">
    <property type="entry name" value="AAA+_ATPase"/>
</dbReference>
<dbReference type="RefSeq" id="WP_046765851.1">
    <property type="nucleotide sequence ID" value="NZ_LBIC01000013.1"/>
</dbReference>
<dbReference type="PIRSF" id="PIRSF003073">
    <property type="entry name" value="DNAC_TnpB_IstB"/>
    <property type="match status" value="1"/>
</dbReference>
<evidence type="ECO:0000259" key="4">
    <source>
        <dbReference type="SMART" id="SM00382"/>
    </source>
</evidence>
<comment type="caution">
    <text evidence="5">The sequence shown here is derived from an EMBL/GenBank/DDBJ whole genome shotgun (WGS) entry which is preliminary data.</text>
</comment>
<keyword evidence="3" id="KW-0067">ATP-binding</keyword>
<accession>A0A0M3AIL7</accession>
<protein>
    <submittedName>
        <fullName evidence="5">ATPase</fullName>
    </submittedName>
</protein>
<sequence length="258" mass="28745">MQRHEMIDTMRGLGLKGMVAAFDEAVTTGLQRQRTTMEILTDLLRAEATHRDAASIRYRMTAARLPVVKDLERFSFEGTPINEGLIRSLHDGSFLPARRNIVLVGGTGTGKTHLAIAITANVVRKGARARYFNTVDLVTRLEEEARIGKGGTLAGQLSRLDLVVLDELGYLPFARSGGQLLFHLISKLYERTSVVITTNLAFGEWPTVFGDPKMTTALLDRVTHHCDIVETGNDSWRFKNRSCHRSCNSPQKWALKIP</sequence>
<feature type="domain" description="AAA+ ATPase" evidence="4">
    <location>
        <begin position="97"/>
        <end position="229"/>
    </location>
</feature>
<dbReference type="InterPro" id="IPR027417">
    <property type="entry name" value="P-loop_NTPase"/>
</dbReference>
<dbReference type="Pfam" id="PF01695">
    <property type="entry name" value="IstB_IS21"/>
    <property type="match status" value="1"/>
</dbReference>
<dbReference type="SMART" id="SM00382">
    <property type="entry name" value="AAA"/>
    <property type="match status" value="1"/>
</dbReference>
<dbReference type="PANTHER" id="PTHR30050">
    <property type="entry name" value="CHROMOSOMAL REPLICATION INITIATOR PROTEIN DNAA"/>
    <property type="match status" value="1"/>
</dbReference>
<name>A0A0M3AIL7_9SPHN</name>
<organism evidence="5 6">
    <name type="scientific">Sphingobium chungbukense</name>
    <dbReference type="NCBI Taxonomy" id="56193"/>
    <lineage>
        <taxon>Bacteria</taxon>
        <taxon>Pseudomonadati</taxon>
        <taxon>Pseudomonadota</taxon>
        <taxon>Alphaproteobacteria</taxon>
        <taxon>Sphingomonadales</taxon>
        <taxon>Sphingomonadaceae</taxon>
        <taxon>Sphingobium</taxon>
    </lineage>
</organism>
<keyword evidence="6" id="KW-1185">Reference proteome</keyword>
<dbReference type="SUPFAM" id="SSF52540">
    <property type="entry name" value="P-loop containing nucleoside triphosphate hydrolases"/>
    <property type="match status" value="1"/>
</dbReference>
<evidence type="ECO:0000256" key="2">
    <source>
        <dbReference type="ARBA" id="ARBA00022741"/>
    </source>
</evidence>
<evidence type="ECO:0000313" key="6">
    <source>
        <dbReference type="Proteomes" id="UP000033874"/>
    </source>
</evidence>
<dbReference type="EMBL" id="LBIC01000013">
    <property type="protein sequence ID" value="KKW89927.1"/>
    <property type="molecule type" value="Genomic_DNA"/>
</dbReference>
<evidence type="ECO:0000256" key="1">
    <source>
        <dbReference type="ARBA" id="ARBA00008059"/>
    </source>
</evidence>